<comment type="caution">
    <text evidence="2">The sequence shown here is derived from an EMBL/GenBank/DDBJ whole genome shotgun (WGS) entry which is preliminary data.</text>
</comment>
<organism evidence="2 3">
    <name type="scientific">Streptomyces chattanoogensis</name>
    <dbReference type="NCBI Taxonomy" id="66876"/>
    <lineage>
        <taxon>Bacteria</taxon>
        <taxon>Bacillati</taxon>
        <taxon>Actinomycetota</taxon>
        <taxon>Actinomycetes</taxon>
        <taxon>Kitasatosporales</taxon>
        <taxon>Streptomycetaceae</taxon>
        <taxon>Streptomyces</taxon>
    </lineage>
</organism>
<reference evidence="3" key="1">
    <citation type="submission" date="2015-07" db="EMBL/GenBank/DDBJ databases">
        <authorList>
            <person name="Ju K.-S."/>
            <person name="Doroghazi J.R."/>
            <person name="Metcalf W.W."/>
        </authorList>
    </citation>
    <scope>NUCLEOTIDE SEQUENCE [LARGE SCALE GENOMIC DNA]</scope>
    <source>
        <strain evidence="3">NRRL ISP-5002</strain>
    </source>
</reference>
<dbReference type="AlphaFoldDB" id="A0A0N0XT75"/>
<dbReference type="RefSeq" id="WP_053925814.1">
    <property type="nucleotide sequence ID" value="NZ_LGKG01000149.1"/>
</dbReference>
<feature type="coiled-coil region" evidence="1">
    <location>
        <begin position="18"/>
        <end position="45"/>
    </location>
</feature>
<proteinExistence type="predicted"/>
<dbReference type="EMBL" id="LGKG01000149">
    <property type="protein sequence ID" value="KPC61314.1"/>
    <property type="molecule type" value="Genomic_DNA"/>
</dbReference>
<evidence type="ECO:0000256" key="1">
    <source>
        <dbReference type="SAM" id="Coils"/>
    </source>
</evidence>
<evidence type="ECO:0000313" key="3">
    <source>
        <dbReference type="Proteomes" id="UP000037982"/>
    </source>
</evidence>
<name>A0A0N0XT75_9ACTN</name>
<keyword evidence="3" id="KW-1185">Reference proteome</keyword>
<dbReference type="PATRIC" id="fig|66876.3.peg.5454"/>
<sequence>MDLEALQHGNFSQLGEAVTDWTQMIGKLEKLKDRAENELDKKSKKANWSGVNATVTREFITKTAKEFGDAVTQARSIRNILRDTRDELIGYRGDLQDAIDRALKKKISVMGIGGGKFLVSSMCTPDEDQPTEGAINAVKNEIQGILAKATESDDSAAKALRALADQAKYGFSGAEYKDRDSAAEALAEAEHMAKLAKKDPEKLTARELATLTAGLKKYRNDELFSERFAVLMGPKGTLGFWAGTADTHARASGAELDQLKELQKNLSMTLATATHSDSAAMQEWKRDIINEGNTSFRPDPSDPYKSPLGVRGFQVMSSLMSHGKYDTEFLDDYGKKLLKADMAPRGSVGTGTNEVWENADQSLDLVFGKGAGGDPVIGFMDALSHNSEAATNTFDSKATLDHVLQSTKYTDRGVSVGHALEAAVTGVSRGETPSEPVPHSKTQVTIMKNIMNAVAQPDGGADLVKKGIGGSFGHMASAYMPEINRTMAGQGAESIFLTNSAAPDDLERTDATRFLYEVARDTNGKAALLYGEGIYTSSVLEAHIADPDLHDSTTNQKIGVIAKNAGVIDGIIAHSTADAEISEAKEGEKDWNESVKREGDYYKSVVSAGLGVGAVALAPQNLTGAMAGAAGGGFFGGIAGMAVDRFMEGREQDKAEDSALYGTGKDLNKAQDDANWQTQQSARNAIERHDSALKKGSIDVLINDKLNDGWQHSDTILEDAHRRPSA</sequence>
<gene>
    <name evidence="2" type="ORF">ADL29_24895</name>
</gene>
<evidence type="ECO:0000313" key="2">
    <source>
        <dbReference type="EMBL" id="KPC61314.1"/>
    </source>
</evidence>
<accession>A0A0N0XT75</accession>
<keyword evidence="1" id="KW-0175">Coiled coil</keyword>
<protein>
    <submittedName>
        <fullName evidence="2">Uncharacterized protein</fullName>
    </submittedName>
</protein>
<dbReference type="Proteomes" id="UP000037982">
    <property type="component" value="Unassembled WGS sequence"/>
</dbReference>